<dbReference type="EMBL" id="JAGFBR010000009">
    <property type="protein sequence ID" value="KAH0462379.1"/>
    <property type="molecule type" value="Genomic_DNA"/>
</dbReference>
<evidence type="ECO:0000313" key="1">
    <source>
        <dbReference type="EMBL" id="KAH0462379.1"/>
    </source>
</evidence>
<comment type="caution">
    <text evidence="1">The sequence shown here is derived from an EMBL/GenBank/DDBJ whole genome shotgun (WGS) entry which is preliminary data.</text>
</comment>
<sequence length="100" mass="11142">MINCLFHTKHLDEAPKGLVKTLKRQYLKKIGPIPLSSPCKRPPDASFSRSLLRHLRRRRAHPSCTPRRSVLIITIVPPPLASAEGSIGVIVPLAIENNYS</sequence>
<dbReference type="Proteomes" id="UP000775213">
    <property type="component" value="Unassembled WGS sequence"/>
</dbReference>
<protein>
    <submittedName>
        <fullName evidence="1">Uncharacterized protein</fullName>
    </submittedName>
</protein>
<evidence type="ECO:0000313" key="2">
    <source>
        <dbReference type="Proteomes" id="UP000775213"/>
    </source>
</evidence>
<keyword evidence="2" id="KW-1185">Reference proteome</keyword>
<gene>
    <name evidence="1" type="ORF">IEQ34_009954</name>
</gene>
<accession>A0AAV7H3R5</accession>
<organism evidence="1 2">
    <name type="scientific">Dendrobium chrysotoxum</name>
    <name type="common">Orchid</name>
    <dbReference type="NCBI Taxonomy" id="161865"/>
    <lineage>
        <taxon>Eukaryota</taxon>
        <taxon>Viridiplantae</taxon>
        <taxon>Streptophyta</taxon>
        <taxon>Embryophyta</taxon>
        <taxon>Tracheophyta</taxon>
        <taxon>Spermatophyta</taxon>
        <taxon>Magnoliopsida</taxon>
        <taxon>Liliopsida</taxon>
        <taxon>Asparagales</taxon>
        <taxon>Orchidaceae</taxon>
        <taxon>Epidendroideae</taxon>
        <taxon>Malaxideae</taxon>
        <taxon>Dendrobiinae</taxon>
        <taxon>Dendrobium</taxon>
    </lineage>
</organism>
<dbReference type="AlphaFoldDB" id="A0AAV7H3R5"/>
<proteinExistence type="predicted"/>
<reference evidence="1 2" key="1">
    <citation type="journal article" date="2021" name="Hortic Res">
        <title>Chromosome-scale assembly of the Dendrobium chrysotoxum genome enhances the understanding of orchid evolution.</title>
        <authorList>
            <person name="Zhang Y."/>
            <person name="Zhang G.Q."/>
            <person name="Zhang D."/>
            <person name="Liu X.D."/>
            <person name="Xu X.Y."/>
            <person name="Sun W.H."/>
            <person name="Yu X."/>
            <person name="Zhu X."/>
            <person name="Wang Z.W."/>
            <person name="Zhao X."/>
            <person name="Zhong W.Y."/>
            <person name="Chen H."/>
            <person name="Yin W.L."/>
            <person name="Huang T."/>
            <person name="Niu S.C."/>
            <person name="Liu Z.J."/>
        </authorList>
    </citation>
    <scope>NUCLEOTIDE SEQUENCE [LARGE SCALE GENOMIC DNA]</scope>
    <source>
        <strain evidence="1">Lindl</strain>
    </source>
</reference>
<name>A0AAV7H3R5_DENCH</name>